<dbReference type="InterPro" id="IPR000887">
    <property type="entry name" value="Aldlse_KDPG_KHG"/>
</dbReference>
<evidence type="ECO:0000256" key="3">
    <source>
        <dbReference type="ARBA" id="ARBA00006906"/>
    </source>
</evidence>
<sequence length="215" mass="21209">MTPTDQSRATRALAALAPVIPVLVIDDAARAVDLASALVAGGLPVLEVTLRTPAALAAIRAMADVPGAEVGAGTVLTRDDAARALDAGARFAVSPGLTEALARGCTELGLPLLPGAATASEVMAALDLGYDMLKFFPAEPAGGPAALAGLGGPLPAARFCPTGGITLANAPRYLALANVACVGGSWIAPVADQAAGNWAEIEARARAAAALVAQS</sequence>
<evidence type="ECO:0000256" key="6">
    <source>
        <dbReference type="ARBA" id="ARBA00023239"/>
    </source>
</evidence>
<evidence type="ECO:0000256" key="4">
    <source>
        <dbReference type="ARBA" id="ARBA00011233"/>
    </source>
</evidence>
<dbReference type="InterPro" id="IPR031337">
    <property type="entry name" value="KDPG/KHG_AS_1"/>
</dbReference>
<dbReference type="AlphaFoldDB" id="A0A344PJP7"/>
<comment type="catalytic activity">
    <reaction evidence="1">
        <text>2-dehydro-3-deoxy-6-phospho-D-gluconate = D-glyceraldehyde 3-phosphate + pyruvate</text>
        <dbReference type="Rhea" id="RHEA:17089"/>
        <dbReference type="ChEBI" id="CHEBI:15361"/>
        <dbReference type="ChEBI" id="CHEBI:57569"/>
        <dbReference type="ChEBI" id="CHEBI:59776"/>
        <dbReference type="EC" id="4.1.2.14"/>
    </reaction>
</comment>
<name>A0A344PJP7_9RHOB</name>
<comment type="similarity">
    <text evidence="3">Belongs to the KHG/KDPG aldolase family.</text>
</comment>
<dbReference type="RefSeq" id="WP_114075917.1">
    <property type="nucleotide sequence ID" value="NZ_CP030918.1"/>
</dbReference>
<evidence type="ECO:0000256" key="5">
    <source>
        <dbReference type="ARBA" id="ARBA00013063"/>
    </source>
</evidence>
<dbReference type="PANTHER" id="PTHR30246">
    <property type="entry name" value="2-KETO-3-DEOXY-6-PHOSPHOGLUCONATE ALDOLASE"/>
    <property type="match status" value="1"/>
</dbReference>
<dbReference type="EC" id="4.1.2.14" evidence="5"/>
<comment type="pathway">
    <text evidence="2">Carbohydrate acid metabolism; 2-dehydro-3-deoxy-D-gluconate degradation; D-glyceraldehyde 3-phosphate and pyruvate from 2-dehydro-3-deoxy-D-gluconate: step 2/2.</text>
</comment>
<dbReference type="Proteomes" id="UP000252023">
    <property type="component" value="Chromosome"/>
</dbReference>
<dbReference type="SUPFAM" id="SSF51569">
    <property type="entry name" value="Aldolase"/>
    <property type="match status" value="1"/>
</dbReference>
<protein>
    <recommendedName>
        <fullName evidence="5">2-dehydro-3-deoxy-phosphogluconate aldolase</fullName>
        <ecNumber evidence="5">4.1.2.14</ecNumber>
    </recommendedName>
</protein>
<dbReference type="Pfam" id="PF01081">
    <property type="entry name" value="Aldolase"/>
    <property type="match status" value="1"/>
</dbReference>
<comment type="subunit">
    <text evidence="4">Homotrimer.</text>
</comment>
<dbReference type="NCBIfam" id="NF004325">
    <property type="entry name" value="PRK05718.1"/>
    <property type="match status" value="1"/>
</dbReference>
<dbReference type="KEGG" id="pars:DRW48_07770"/>
<keyword evidence="6 9" id="KW-0456">Lyase</keyword>
<evidence type="ECO:0000313" key="9">
    <source>
        <dbReference type="EMBL" id="AXC49602.1"/>
    </source>
</evidence>
<evidence type="ECO:0000256" key="1">
    <source>
        <dbReference type="ARBA" id="ARBA00000654"/>
    </source>
</evidence>
<dbReference type="InterPro" id="IPR031338">
    <property type="entry name" value="KDPG/KHG_AS_2"/>
</dbReference>
<evidence type="ECO:0000256" key="2">
    <source>
        <dbReference type="ARBA" id="ARBA00004736"/>
    </source>
</evidence>
<dbReference type="PANTHER" id="PTHR30246:SF1">
    <property type="entry name" value="2-DEHYDRO-3-DEOXY-6-PHOSPHOGALACTONATE ALDOLASE-RELATED"/>
    <property type="match status" value="1"/>
</dbReference>
<keyword evidence="10" id="KW-1185">Reference proteome</keyword>
<dbReference type="PROSITE" id="PS00159">
    <property type="entry name" value="ALDOLASE_KDPG_KHG_1"/>
    <property type="match status" value="1"/>
</dbReference>
<evidence type="ECO:0000256" key="7">
    <source>
        <dbReference type="ARBA" id="ARBA00023270"/>
    </source>
</evidence>
<dbReference type="Gene3D" id="3.20.20.70">
    <property type="entry name" value="Aldolase class I"/>
    <property type="match status" value="1"/>
</dbReference>
<reference evidence="10" key="1">
    <citation type="submission" date="2018-07" db="EMBL/GenBank/DDBJ databases">
        <title>Genome sequencing of Paracoccus sp. SC2-6.</title>
        <authorList>
            <person name="Heo J."/>
            <person name="Kim S.-J."/>
            <person name="Kwon S.-W."/>
        </authorList>
    </citation>
    <scope>NUCLEOTIDE SEQUENCE [LARGE SCALE GENOMIC DNA]</scope>
    <source>
        <strain evidence="10">SC2-6</strain>
    </source>
</reference>
<dbReference type="GO" id="GO:0008675">
    <property type="term" value="F:2-dehydro-3-deoxy-phosphogluconate aldolase activity"/>
    <property type="evidence" value="ECO:0007669"/>
    <property type="project" value="UniProtKB-EC"/>
</dbReference>
<keyword evidence="8" id="KW-0119">Carbohydrate metabolism</keyword>
<dbReference type="PROSITE" id="PS00160">
    <property type="entry name" value="ALDOLASE_KDPG_KHG_2"/>
    <property type="match status" value="1"/>
</dbReference>
<accession>A0A344PJP7</accession>
<proteinExistence type="inferred from homology"/>
<dbReference type="InterPro" id="IPR013785">
    <property type="entry name" value="Aldolase_TIM"/>
</dbReference>
<gene>
    <name evidence="9" type="primary">eda</name>
    <name evidence="9" type="ORF">DRW48_07770</name>
</gene>
<evidence type="ECO:0000313" key="10">
    <source>
        <dbReference type="Proteomes" id="UP000252023"/>
    </source>
</evidence>
<dbReference type="EMBL" id="CP030918">
    <property type="protein sequence ID" value="AXC49602.1"/>
    <property type="molecule type" value="Genomic_DNA"/>
</dbReference>
<dbReference type="OrthoDB" id="9805177at2"/>
<evidence type="ECO:0000256" key="8">
    <source>
        <dbReference type="ARBA" id="ARBA00023277"/>
    </source>
</evidence>
<organism evidence="9 10">
    <name type="scientific">Paracoccus suum</name>
    <dbReference type="NCBI Taxonomy" id="2259340"/>
    <lineage>
        <taxon>Bacteria</taxon>
        <taxon>Pseudomonadati</taxon>
        <taxon>Pseudomonadota</taxon>
        <taxon>Alphaproteobacteria</taxon>
        <taxon>Rhodobacterales</taxon>
        <taxon>Paracoccaceae</taxon>
        <taxon>Paracoccus</taxon>
    </lineage>
</organism>
<dbReference type="CDD" id="cd00452">
    <property type="entry name" value="KDPG_aldolase"/>
    <property type="match status" value="1"/>
</dbReference>
<dbReference type="NCBIfam" id="TIGR01182">
    <property type="entry name" value="eda"/>
    <property type="match status" value="1"/>
</dbReference>
<keyword evidence="7" id="KW-0704">Schiff base</keyword>